<proteinExistence type="predicted"/>
<dbReference type="GO" id="GO:0016787">
    <property type="term" value="F:hydrolase activity"/>
    <property type="evidence" value="ECO:0007669"/>
    <property type="project" value="UniProtKB-KW"/>
</dbReference>
<organism evidence="2 3">
    <name type="scientific">Stachybotrys elegans</name>
    <dbReference type="NCBI Taxonomy" id="80388"/>
    <lineage>
        <taxon>Eukaryota</taxon>
        <taxon>Fungi</taxon>
        <taxon>Dikarya</taxon>
        <taxon>Ascomycota</taxon>
        <taxon>Pezizomycotina</taxon>
        <taxon>Sordariomycetes</taxon>
        <taxon>Hypocreomycetidae</taxon>
        <taxon>Hypocreales</taxon>
        <taxon>Stachybotryaceae</taxon>
        <taxon>Stachybotrys</taxon>
    </lineage>
</organism>
<dbReference type="EMBL" id="JAGPNK010000009">
    <property type="protein sequence ID" value="KAH7313458.1"/>
    <property type="molecule type" value="Genomic_DNA"/>
</dbReference>
<dbReference type="SUPFAM" id="SSF48208">
    <property type="entry name" value="Six-hairpin glycosidases"/>
    <property type="match status" value="1"/>
</dbReference>
<keyword evidence="2" id="KW-0378">Hydrolase</keyword>
<evidence type="ECO:0000256" key="1">
    <source>
        <dbReference type="SAM" id="MobiDB-lite"/>
    </source>
</evidence>
<evidence type="ECO:0000313" key="3">
    <source>
        <dbReference type="Proteomes" id="UP000813444"/>
    </source>
</evidence>
<evidence type="ECO:0000313" key="2">
    <source>
        <dbReference type="EMBL" id="KAH7313458.1"/>
    </source>
</evidence>
<dbReference type="PANTHER" id="PTHR47791:SF2">
    <property type="entry name" value="ENDO MANNANASE, GH76 FAMILY (EUROFUNG)"/>
    <property type="match status" value="1"/>
</dbReference>
<dbReference type="Proteomes" id="UP000813444">
    <property type="component" value="Unassembled WGS sequence"/>
</dbReference>
<sequence>MKDCHAVDPPAECRPFRGSFLDFEPMANHPQLADAEILDDAYEALAVLQHDYFDTDYGTWSSAIDWTGAVIETIVSGMLSTLSTSLGSDNVSSNAMSDWKAKENLISSYFSQVVGSFFGQDILSIRGEAYDDILWVVLGWLEAIRFVKRHGDLHYPNKEKEGGASTSGLGQALQSMAWHGQNWVGGFAHRSRVFWSLGISGWDTRLCHGGMIWNRRLQPYKNAITNELWISASISMYNHFPGDNFSSPWINEVAFPKKDPLHLAAAVEGYKWLMNVNMMNKQGLFVDGYHIDSSKAGNTECDLRDEMVYTYNQGVLLTGQRGLWEATGMASYLEDGHALVQSVIAATGWSLVDNAPLDSSPPPPGRLPVWRGIGRGGILEEQCDASGTCSQDAQTFKSIFFHHLTAFCAPLEPLPLEMQEKHDSLVLERVRSSHASACQSYIGWVRYNALAALGTRNQNGQFGMWWGASVFKVTVSKEEDGIDHHAENCTDYRNDGTPLDMTWGSADRWMPGTGSWKMTSEALLVQPEVGQQVMTKPRKDQYAAREPSQDKRVSAADPNDRGRGRTVETQVGGLAILRTFWELSQAYR</sequence>
<dbReference type="InterPro" id="IPR053169">
    <property type="entry name" value="MUG_Protein"/>
</dbReference>
<protein>
    <submittedName>
        <fullName evidence="2">Glycosyl hydrolase family 76-domain-containing protein</fullName>
    </submittedName>
</protein>
<name>A0A8K0WPM0_9HYPO</name>
<dbReference type="InterPro" id="IPR008928">
    <property type="entry name" value="6-hairpin_glycosidase_sf"/>
</dbReference>
<comment type="caution">
    <text evidence="2">The sequence shown here is derived from an EMBL/GenBank/DDBJ whole genome shotgun (WGS) entry which is preliminary data.</text>
</comment>
<dbReference type="OrthoDB" id="4104179at2759"/>
<dbReference type="Gene3D" id="1.50.10.20">
    <property type="match status" value="1"/>
</dbReference>
<feature type="region of interest" description="Disordered" evidence="1">
    <location>
        <begin position="534"/>
        <end position="565"/>
    </location>
</feature>
<dbReference type="InterPro" id="IPR005198">
    <property type="entry name" value="Glyco_hydro_76"/>
</dbReference>
<dbReference type="PANTHER" id="PTHR47791">
    <property type="entry name" value="MEIOTICALLY UP-REGULATED GENE 191 PROTEIN"/>
    <property type="match status" value="1"/>
</dbReference>
<dbReference type="AlphaFoldDB" id="A0A8K0WPM0"/>
<reference evidence="2" key="1">
    <citation type="journal article" date="2021" name="Nat. Commun.">
        <title>Genetic determinants of endophytism in the Arabidopsis root mycobiome.</title>
        <authorList>
            <person name="Mesny F."/>
            <person name="Miyauchi S."/>
            <person name="Thiergart T."/>
            <person name="Pickel B."/>
            <person name="Atanasova L."/>
            <person name="Karlsson M."/>
            <person name="Huettel B."/>
            <person name="Barry K.W."/>
            <person name="Haridas S."/>
            <person name="Chen C."/>
            <person name="Bauer D."/>
            <person name="Andreopoulos W."/>
            <person name="Pangilinan J."/>
            <person name="LaButti K."/>
            <person name="Riley R."/>
            <person name="Lipzen A."/>
            <person name="Clum A."/>
            <person name="Drula E."/>
            <person name="Henrissat B."/>
            <person name="Kohler A."/>
            <person name="Grigoriev I.V."/>
            <person name="Martin F.M."/>
            <person name="Hacquard S."/>
        </authorList>
    </citation>
    <scope>NUCLEOTIDE SEQUENCE</scope>
    <source>
        <strain evidence="2">MPI-CAGE-CH-0235</strain>
    </source>
</reference>
<accession>A0A8K0WPM0</accession>
<keyword evidence="3" id="KW-1185">Reference proteome</keyword>
<dbReference type="Pfam" id="PF03663">
    <property type="entry name" value="Glyco_hydro_76"/>
    <property type="match status" value="1"/>
</dbReference>
<feature type="compositionally biased region" description="Basic and acidic residues" evidence="1">
    <location>
        <begin position="537"/>
        <end position="565"/>
    </location>
</feature>
<gene>
    <name evidence="2" type="ORF">B0I35DRAFT_355357</name>
</gene>
<dbReference type="GO" id="GO:0005975">
    <property type="term" value="P:carbohydrate metabolic process"/>
    <property type="evidence" value="ECO:0007669"/>
    <property type="project" value="InterPro"/>
</dbReference>